<protein>
    <submittedName>
        <fullName evidence="4">GNAT family N-acetyltransferase</fullName>
    </submittedName>
</protein>
<accession>A0A9X7Z7D1</accession>
<reference evidence="4 5" key="1">
    <citation type="submission" date="2021-02" db="EMBL/GenBank/DDBJ databases">
        <title>Alicyclobacillus curvatus sp. nov. and Alicyclobacillus mengziensis sp. nov., two acidophilic bacteria isolated from acid mine drainage.</title>
        <authorList>
            <person name="Huang Y."/>
        </authorList>
    </citation>
    <scope>NUCLEOTIDE SEQUENCE [LARGE SCALE GENOMIC DNA]</scope>
    <source>
        <strain evidence="4 5">S30H14</strain>
    </source>
</reference>
<dbReference type="Pfam" id="PF13508">
    <property type="entry name" value="Acetyltransf_7"/>
    <property type="match status" value="1"/>
</dbReference>
<sequence length="315" mass="36109">MRVIRHYRSGDEDVIVQLWNRSCPDEPVSMEVFVKRVLVDANFDAEGLILYEENGTVAGFTLCIVRKLPLSGSDLEPENGWITAFFVHPDYQRIGVATKMFAAAEEFFVNRGRRNIFFSSYAPNYFVPGMDAERYPAGKAFLDKQGFNHLYPCVAMDKNLVDFRVPEDVMRLEAARRDEGYVFETLTPKYISQVVEFNDRKFNPDWARAVREAVGQGVPLHHVLVAHKDERIVGFCMYGAYDGVGERFGPFGVDEDLRGTGLGKILLYRCLRDMKAKGLHNAWFLWTGETSPAGHLYYRAGFEVTRRFDVMRKQL</sequence>
<dbReference type="PROSITE" id="PS51186">
    <property type="entry name" value="GNAT"/>
    <property type="match status" value="2"/>
</dbReference>
<keyword evidence="2" id="KW-0012">Acyltransferase</keyword>
<dbReference type="AlphaFoldDB" id="A0A9X7Z7D1"/>
<dbReference type="EMBL" id="CP071182">
    <property type="protein sequence ID" value="QSO47225.1"/>
    <property type="molecule type" value="Genomic_DNA"/>
</dbReference>
<dbReference type="Gene3D" id="3.40.630.30">
    <property type="match status" value="2"/>
</dbReference>
<organism evidence="4 5">
    <name type="scientific">Alicyclobacillus mengziensis</name>
    <dbReference type="NCBI Taxonomy" id="2931921"/>
    <lineage>
        <taxon>Bacteria</taxon>
        <taxon>Bacillati</taxon>
        <taxon>Bacillota</taxon>
        <taxon>Bacilli</taxon>
        <taxon>Bacillales</taxon>
        <taxon>Alicyclobacillaceae</taxon>
        <taxon>Alicyclobacillus</taxon>
    </lineage>
</organism>
<dbReference type="GO" id="GO:0016747">
    <property type="term" value="F:acyltransferase activity, transferring groups other than amino-acyl groups"/>
    <property type="evidence" value="ECO:0007669"/>
    <property type="project" value="InterPro"/>
</dbReference>
<dbReference type="KEGG" id="afx:JZ786_22995"/>
<dbReference type="Pfam" id="PF00583">
    <property type="entry name" value="Acetyltransf_1"/>
    <property type="match status" value="1"/>
</dbReference>
<dbReference type="InterPro" id="IPR016181">
    <property type="entry name" value="Acyl_CoA_acyltransferase"/>
</dbReference>
<keyword evidence="1" id="KW-0808">Transferase</keyword>
<dbReference type="InterPro" id="IPR050832">
    <property type="entry name" value="Bact_Acetyltransf"/>
</dbReference>
<name>A0A9X7Z7D1_9BACL</name>
<evidence type="ECO:0000259" key="3">
    <source>
        <dbReference type="PROSITE" id="PS51186"/>
    </source>
</evidence>
<dbReference type="Proteomes" id="UP000663505">
    <property type="component" value="Chromosome"/>
</dbReference>
<evidence type="ECO:0000313" key="5">
    <source>
        <dbReference type="Proteomes" id="UP000663505"/>
    </source>
</evidence>
<feature type="domain" description="N-acetyltransferase" evidence="3">
    <location>
        <begin position="181"/>
        <end position="315"/>
    </location>
</feature>
<evidence type="ECO:0000313" key="4">
    <source>
        <dbReference type="EMBL" id="QSO47225.1"/>
    </source>
</evidence>
<feature type="domain" description="N-acetyltransferase" evidence="3">
    <location>
        <begin position="2"/>
        <end position="161"/>
    </location>
</feature>
<dbReference type="CDD" id="cd04301">
    <property type="entry name" value="NAT_SF"/>
    <property type="match status" value="2"/>
</dbReference>
<dbReference type="InterPro" id="IPR000182">
    <property type="entry name" value="GNAT_dom"/>
</dbReference>
<evidence type="ECO:0000256" key="1">
    <source>
        <dbReference type="ARBA" id="ARBA00022679"/>
    </source>
</evidence>
<gene>
    <name evidence="4" type="ORF">JZ786_22995</name>
</gene>
<evidence type="ECO:0000256" key="2">
    <source>
        <dbReference type="ARBA" id="ARBA00023315"/>
    </source>
</evidence>
<keyword evidence="5" id="KW-1185">Reference proteome</keyword>
<dbReference type="SUPFAM" id="SSF55729">
    <property type="entry name" value="Acyl-CoA N-acyltransferases (Nat)"/>
    <property type="match status" value="2"/>
</dbReference>
<proteinExistence type="predicted"/>
<dbReference type="PANTHER" id="PTHR43877">
    <property type="entry name" value="AMINOALKYLPHOSPHONATE N-ACETYLTRANSFERASE-RELATED-RELATED"/>
    <property type="match status" value="1"/>
</dbReference>